<dbReference type="Proteomes" id="UP000546464">
    <property type="component" value="Unassembled WGS sequence"/>
</dbReference>
<sequence>MNNMYARSSAMDIRVVLFVIVSLVLACLRSAAEAEETRAGDKVAELPYQIRFASFAPLGANRQFLLTGSEDWRSEPFAIPSNSFSRKVGVPARELALGMIDDTGSPVLIGHLSLPEEGNLFLVLLLPEASDRNPFRLVAIRADDPSFKTGDVQFFNLSDDAVGVKLQEKKVLLKPRSFQKISPPEMAEDVFSYQVEFYTQDDERTYLFASTQWPRQNRVRTYLFTFKSPETGRMSYRAIDEFPSWMK</sequence>
<dbReference type="AlphaFoldDB" id="A0A842HB80"/>
<reference evidence="1 2" key="1">
    <citation type="submission" date="2020-07" db="EMBL/GenBank/DDBJ databases">
        <authorList>
            <person name="Feng X."/>
        </authorList>
    </citation>
    <scope>NUCLEOTIDE SEQUENCE [LARGE SCALE GENOMIC DNA]</scope>
    <source>
        <strain evidence="1 2">JCM31066</strain>
    </source>
</reference>
<keyword evidence="2" id="KW-1185">Reference proteome</keyword>
<dbReference type="EMBL" id="JACHVB010000012">
    <property type="protein sequence ID" value="MBC2592887.1"/>
    <property type="molecule type" value="Genomic_DNA"/>
</dbReference>
<comment type="caution">
    <text evidence="1">The sequence shown here is derived from an EMBL/GenBank/DDBJ whole genome shotgun (WGS) entry which is preliminary data.</text>
</comment>
<name>A0A842HB80_9BACT</name>
<proteinExistence type="predicted"/>
<accession>A0A842HB80</accession>
<dbReference type="RefSeq" id="WP_185673900.1">
    <property type="nucleotide sequence ID" value="NZ_JACHVB010000012.1"/>
</dbReference>
<evidence type="ECO:0000313" key="1">
    <source>
        <dbReference type="EMBL" id="MBC2592887.1"/>
    </source>
</evidence>
<gene>
    <name evidence="1" type="ORF">H5P28_01310</name>
</gene>
<dbReference type="PROSITE" id="PS51257">
    <property type="entry name" value="PROKAR_LIPOPROTEIN"/>
    <property type="match status" value="1"/>
</dbReference>
<organism evidence="1 2">
    <name type="scientific">Ruficoccus amylovorans</name>
    <dbReference type="NCBI Taxonomy" id="1804625"/>
    <lineage>
        <taxon>Bacteria</taxon>
        <taxon>Pseudomonadati</taxon>
        <taxon>Verrucomicrobiota</taxon>
        <taxon>Opitutia</taxon>
        <taxon>Puniceicoccales</taxon>
        <taxon>Cerasicoccaceae</taxon>
        <taxon>Ruficoccus</taxon>
    </lineage>
</organism>
<evidence type="ECO:0000313" key="2">
    <source>
        <dbReference type="Proteomes" id="UP000546464"/>
    </source>
</evidence>
<protein>
    <submittedName>
        <fullName evidence="1">Uncharacterized protein</fullName>
    </submittedName>
</protein>